<evidence type="ECO:0000313" key="2">
    <source>
        <dbReference type="Proteomes" id="UP000240419"/>
    </source>
</evidence>
<name>A0A2P7VHE3_9BACL</name>
<organism evidence="1 2">
    <name type="scientific">Brevibacillus fortis</name>
    <dbReference type="NCBI Taxonomy" id="2126352"/>
    <lineage>
        <taxon>Bacteria</taxon>
        <taxon>Bacillati</taxon>
        <taxon>Bacillota</taxon>
        <taxon>Bacilli</taxon>
        <taxon>Bacillales</taxon>
        <taxon>Paenibacillaceae</taxon>
        <taxon>Brevibacillus</taxon>
    </lineage>
</organism>
<sequence>MDEKKEALVPELEDLVRKFTELLTGEATPERVEMVKVWCLYTTMAKAMPPLIQHWGSEPEHMEARNQIREIIEQIKLWNQEKNQKH</sequence>
<dbReference type="Proteomes" id="UP000240419">
    <property type="component" value="Unassembled WGS sequence"/>
</dbReference>
<dbReference type="RefSeq" id="WP_106837943.1">
    <property type="nucleotide sequence ID" value="NZ_JARMEZ010000013.1"/>
</dbReference>
<evidence type="ECO:0000313" key="1">
    <source>
        <dbReference type="EMBL" id="PSJ98654.1"/>
    </source>
</evidence>
<reference evidence="1 2" key="1">
    <citation type="submission" date="2018-03" db="EMBL/GenBank/DDBJ databases">
        <title>Brevisbacillus phylogenomics.</title>
        <authorList>
            <person name="Dunlap C."/>
        </authorList>
    </citation>
    <scope>NUCLEOTIDE SEQUENCE [LARGE SCALE GENOMIC DNA]</scope>
    <source>
        <strain evidence="1 2">NRRL NRS-1210</strain>
    </source>
</reference>
<keyword evidence="2" id="KW-1185">Reference proteome</keyword>
<gene>
    <name evidence="1" type="ORF">C7R93_05960</name>
</gene>
<dbReference type="Pfam" id="PF10835">
    <property type="entry name" value="DUF2573"/>
    <property type="match status" value="1"/>
</dbReference>
<dbReference type="AlphaFoldDB" id="A0A2P7VHE3"/>
<accession>A0A2P7VHE3</accession>
<dbReference type="InterPro" id="IPR020393">
    <property type="entry name" value="Uncharacterised_YusU"/>
</dbReference>
<comment type="caution">
    <text evidence="1">The sequence shown here is derived from an EMBL/GenBank/DDBJ whole genome shotgun (WGS) entry which is preliminary data.</text>
</comment>
<protein>
    <submittedName>
        <fullName evidence="1">DUF2573 domain-containing protein</fullName>
    </submittedName>
</protein>
<dbReference type="EMBL" id="PXZM01000006">
    <property type="protein sequence ID" value="PSJ98654.1"/>
    <property type="molecule type" value="Genomic_DNA"/>
</dbReference>
<dbReference type="OrthoDB" id="2619783at2"/>
<proteinExistence type="predicted"/>